<name>A0A1Y4MKK8_9FIRM</name>
<feature type="domain" description="B12-binding" evidence="4">
    <location>
        <begin position="104"/>
        <end position="227"/>
    </location>
</feature>
<dbReference type="Gene3D" id="3.40.50.280">
    <property type="entry name" value="Cobalamin-binding domain"/>
    <property type="match status" value="1"/>
</dbReference>
<dbReference type="InterPro" id="IPR006158">
    <property type="entry name" value="Cobalamin-bd"/>
</dbReference>
<keyword evidence="3" id="KW-0170">Cobalt</keyword>
<evidence type="ECO:0000313" key="6">
    <source>
        <dbReference type="EMBL" id="OUP68091.1"/>
    </source>
</evidence>
<dbReference type="PROSITE" id="PS51337">
    <property type="entry name" value="B12_BINDING_NTER"/>
    <property type="match status" value="1"/>
</dbReference>
<proteinExistence type="inferred from homology"/>
<dbReference type="InterPro" id="IPR036594">
    <property type="entry name" value="Meth_synthase_dom"/>
</dbReference>
<dbReference type="GO" id="GO:0046872">
    <property type="term" value="F:metal ion binding"/>
    <property type="evidence" value="ECO:0007669"/>
    <property type="project" value="UniProtKB-KW"/>
</dbReference>
<dbReference type="GO" id="GO:0046653">
    <property type="term" value="P:tetrahydrofolate metabolic process"/>
    <property type="evidence" value="ECO:0007669"/>
    <property type="project" value="TreeGrafter"/>
</dbReference>
<evidence type="ECO:0000313" key="7">
    <source>
        <dbReference type="Proteomes" id="UP000196386"/>
    </source>
</evidence>
<dbReference type="PANTHER" id="PTHR45833">
    <property type="entry name" value="METHIONINE SYNTHASE"/>
    <property type="match status" value="1"/>
</dbReference>
<evidence type="ECO:0000256" key="1">
    <source>
        <dbReference type="ARBA" id="ARBA00010854"/>
    </source>
</evidence>
<dbReference type="FunFam" id="3.40.50.280:FF:000003">
    <property type="entry name" value="Dimethylamine methyltransferase corrinoid protein"/>
    <property type="match status" value="1"/>
</dbReference>
<dbReference type="Pfam" id="PF02607">
    <property type="entry name" value="B12-binding_2"/>
    <property type="match status" value="1"/>
</dbReference>
<evidence type="ECO:0000256" key="2">
    <source>
        <dbReference type="ARBA" id="ARBA00022723"/>
    </source>
</evidence>
<dbReference type="EMBL" id="NFKP01000022">
    <property type="protein sequence ID" value="OUP68091.1"/>
    <property type="molecule type" value="Genomic_DNA"/>
</dbReference>
<keyword evidence="6" id="KW-0489">Methyltransferase</keyword>
<dbReference type="SMART" id="SM01018">
    <property type="entry name" value="B12-binding_2"/>
    <property type="match status" value="1"/>
</dbReference>
<reference evidence="7" key="1">
    <citation type="submission" date="2017-04" db="EMBL/GenBank/DDBJ databases">
        <title>Function of individual gut microbiota members based on whole genome sequencing of pure cultures obtained from chicken caecum.</title>
        <authorList>
            <person name="Medvecky M."/>
            <person name="Cejkova D."/>
            <person name="Polansky O."/>
            <person name="Karasova D."/>
            <person name="Kubasova T."/>
            <person name="Cizek A."/>
            <person name="Rychlik I."/>
        </authorList>
    </citation>
    <scope>NUCLEOTIDE SEQUENCE [LARGE SCALE GENOMIC DNA]</scope>
    <source>
        <strain evidence="7">An175</strain>
    </source>
</reference>
<dbReference type="InterPro" id="IPR003759">
    <property type="entry name" value="Cbl-bd_cap"/>
</dbReference>
<organism evidence="6 7">
    <name type="scientific">Anaerotruncus colihominis</name>
    <dbReference type="NCBI Taxonomy" id="169435"/>
    <lineage>
        <taxon>Bacteria</taxon>
        <taxon>Bacillati</taxon>
        <taxon>Bacillota</taxon>
        <taxon>Clostridia</taxon>
        <taxon>Eubacteriales</taxon>
        <taxon>Oscillospiraceae</taxon>
        <taxon>Anaerotruncus</taxon>
    </lineage>
</organism>
<dbReference type="InterPro" id="IPR050554">
    <property type="entry name" value="Met_Synthase/Corrinoid"/>
</dbReference>
<sequence length="227" mass="23935">MQYDDTIVLTVEGNTLSQILEDISLCLQQGRAPAVKEHISRAIQEGLTADEILEGGLLAGMGVIGEKFKANKVFIPEVMIAARAMNAGLELLKPLLAAAGGQQRGTVVLGTVKGDRHDIGKNLVKMMLEGKGLKVVDLGVDVPAARYLAAADEHQADIIACSALLTTTMNEMRNVVSLVNESPLKGNVRVMIGGAPVTQSFCDEIGADSYTPDAATCAEVALGFCQK</sequence>
<gene>
    <name evidence="6" type="ORF">B5F11_15130</name>
</gene>
<dbReference type="GO" id="GO:0008705">
    <property type="term" value="F:methionine synthase activity"/>
    <property type="evidence" value="ECO:0007669"/>
    <property type="project" value="TreeGrafter"/>
</dbReference>
<evidence type="ECO:0000256" key="3">
    <source>
        <dbReference type="ARBA" id="ARBA00023285"/>
    </source>
</evidence>
<dbReference type="Proteomes" id="UP000196386">
    <property type="component" value="Unassembled WGS sequence"/>
</dbReference>
<dbReference type="AlphaFoldDB" id="A0A1Y4MKK8"/>
<dbReference type="CDD" id="cd02070">
    <property type="entry name" value="corrinoid_protein_B12-BD"/>
    <property type="match status" value="1"/>
</dbReference>
<dbReference type="Gene3D" id="1.10.1240.10">
    <property type="entry name" value="Methionine synthase domain"/>
    <property type="match status" value="1"/>
</dbReference>
<dbReference type="SUPFAM" id="SSF52242">
    <property type="entry name" value="Cobalamin (vitamin B12)-binding domain"/>
    <property type="match status" value="1"/>
</dbReference>
<dbReference type="Pfam" id="PF02310">
    <property type="entry name" value="B12-binding"/>
    <property type="match status" value="1"/>
</dbReference>
<evidence type="ECO:0000259" key="5">
    <source>
        <dbReference type="PROSITE" id="PS51337"/>
    </source>
</evidence>
<protein>
    <submittedName>
        <fullName evidence="6">5-methyltetrahydrofolate--homocysteine methyltransferase</fullName>
    </submittedName>
</protein>
<dbReference type="GO" id="GO:0031419">
    <property type="term" value="F:cobalamin binding"/>
    <property type="evidence" value="ECO:0007669"/>
    <property type="project" value="InterPro"/>
</dbReference>
<dbReference type="GO" id="GO:0005829">
    <property type="term" value="C:cytosol"/>
    <property type="evidence" value="ECO:0007669"/>
    <property type="project" value="TreeGrafter"/>
</dbReference>
<comment type="caution">
    <text evidence="6">The sequence shown here is derived from an EMBL/GenBank/DDBJ whole genome shotgun (WGS) entry which is preliminary data.</text>
</comment>
<evidence type="ECO:0000259" key="4">
    <source>
        <dbReference type="PROSITE" id="PS51332"/>
    </source>
</evidence>
<accession>A0A1Y4MKK8</accession>
<keyword evidence="2" id="KW-0479">Metal-binding</keyword>
<feature type="domain" description="B12-binding N-terminal" evidence="5">
    <location>
        <begin position="10"/>
        <end position="104"/>
    </location>
</feature>
<dbReference type="SUPFAM" id="SSF47644">
    <property type="entry name" value="Methionine synthase domain"/>
    <property type="match status" value="1"/>
</dbReference>
<dbReference type="GO" id="GO:0050667">
    <property type="term" value="P:homocysteine metabolic process"/>
    <property type="evidence" value="ECO:0007669"/>
    <property type="project" value="TreeGrafter"/>
</dbReference>
<comment type="similarity">
    <text evidence="1">Belongs to the methylamine corrinoid protein family.</text>
</comment>
<dbReference type="PROSITE" id="PS51332">
    <property type="entry name" value="B12_BINDING"/>
    <property type="match status" value="1"/>
</dbReference>
<dbReference type="InterPro" id="IPR036724">
    <property type="entry name" value="Cobalamin-bd_sf"/>
</dbReference>
<dbReference type="PANTHER" id="PTHR45833:SF1">
    <property type="entry name" value="METHIONINE SYNTHASE"/>
    <property type="match status" value="1"/>
</dbReference>
<keyword evidence="6" id="KW-0808">Transferase</keyword>
<dbReference type="GO" id="GO:0032259">
    <property type="term" value="P:methylation"/>
    <property type="evidence" value="ECO:0007669"/>
    <property type="project" value="UniProtKB-KW"/>
</dbReference>